<sequence length="661" mass="71374">MTTSAIEDFAARVSAERGLDLTGYEALWRWSIEHPEQFWRDLWNLYALTPTGGTVLGESDRDILANPAMPGARWFPGVSLNYVDQVLTHTRLPGAAIVGLTEDGGRTEIAWSQLAPQVAGVAATLREFGVGRGDRVVAYLPHVPEAVVLFLATAALGAVFSGCGQDYAPAGAAGRLAQLEPKVLVWADGYRYGGKWIDKRSDSAELAALLPTLAGQLVVRVAGQEAQRSGGRPPFDENDSSAIEFDVAVSRSADLTTESVPFDHPLWVLFSSGTTGKPKGIMHGHGGVLVEHLKAVGLHGDMDSGDVFFWQTALSWMMWNYQIGGLLVGARIICYSGHPLYPDADRLWQVVESEKVSYFGTSPGQLQASRKANLNPGADHDLGALRTIGSTGSTLAADLFVWVDDHVRHGIGVSSISGGTDVVTAFAGGSPGIDVVPGELSVRYLGVELESWGPDCTPLVGEVGEMVITTAMPSMPVGFWGDPDGERYRQAYFDHQWSTGPRPDVWRHGDWVTLTERGSIVIHGRSDATLNRNGIRMGSADIYEVVEGIEQISEGFVLGVDGPGGAYWMPLFVTLTPGSSLDERLIAEIRTEIRARLSPRHVPDEVIVAPGIPHTRTGKKLEVPVTAILAGRFDVAVDPRSVDDPDLLEWYRRQGAAHTWS</sequence>
<organism evidence="8 9">
    <name type="scientific">Gordonia rubripertincta</name>
    <name type="common">Rhodococcus corallinus</name>
    <dbReference type="NCBI Taxonomy" id="36822"/>
    <lineage>
        <taxon>Bacteria</taxon>
        <taxon>Bacillati</taxon>
        <taxon>Actinomycetota</taxon>
        <taxon>Actinomycetes</taxon>
        <taxon>Mycobacteriales</taxon>
        <taxon>Gordoniaceae</taxon>
        <taxon>Gordonia</taxon>
    </lineage>
</organism>
<feature type="domain" description="AMP-binding enzyme C-terminal" evidence="6">
    <location>
        <begin position="548"/>
        <end position="619"/>
    </location>
</feature>
<dbReference type="InterPro" id="IPR045851">
    <property type="entry name" value="AMP-bd_C_sf"/>
</dbReference>
<proteinExistence type="inferred from homology"/>
<dbReference type="Gene3D" id="3.40.50.12780">
    <property type="entry name" value="N-terminal domain of ligase-like"/>
    <property type="match status" value="1"/>
</dbReference>
<gene>
    <name evidence="8" type="ORF">O4213_20880</name>
</gene>
<dbReference type="PANTHER" id="PTHR42921:SF1">
    <property type="entry name" value="ACETOACETYL-COA SYNTHETASE"/>
    <property type="match status" value="1"/>
</dbReference>
<keyword evidence="9" id="KW-1185">Reference proteome</keyword>
<dbReference type="PANTHER" id="PTHR42921">
    <property type="entry name" value="ACETOACETYL-COA SYNTHETASE"/>
    <property type="match status" value="1"/>
</dbReference>
<accession>A0ABT4MZM3</accession>
<feature type="domain" description="Acetyl-coenzyme A synthetase N-terminal" evidence="7">
    <location>
        <begin position="24"/>
        <end position="83"/>
    </location>
</feature>
<comment type="similarity">
    <text evidence="1">Belongs to the ATP-dependent AMP-binding enzyme family.</text>
</comment>
<dbReference type="InterPro" id="IPR032387">
    <property type="entry name" value="ACAS_N"/>
</dbReference>
<evidence type="ECO:0000256" key="3">
    <source>
        <dbReference type="ARBA" id="ARBA00022741"/>
    </source>
</evidence>
<dbReference type="InterPro" id="IPR000873">
    <property type="entry name" value="AMP-dep_synth/lig_dom"/>
</dbReference>
<evidence type="ECO:0000256" key="1">
    <source>
        <dbReference type="ARBA" id="ARBA00006432"/>
    </source>
</evidence>
<dbReference type="RefSeq" id="WP_301573187.1">
    <property type="nucleotide sequence ID" value="NZ_JAPWIE010000006.1"/>
</dbReference>
<dbReference type="Pfam" id="PF16177">
    <property type="entry name" value="ACAS_N"/>
    <property type="match status" value="1"/>
</dbReference>
<dbReference type="NCBIfam" id="TIGR01217">
    <property type="entry name" value="ac_ac_CoA_syn"/>
    <property type="match status" value="1"/>
</dbReference>
<evidence type="ECO:0000313" key="8">
    <source>
        <dbReference type="EMBL" id="MCZ4552458.1"/>
    </source>
</evidence>
<evidence type="ECO:0000256" key="4">
    <source>
        <dbReference type="ARBA" id="ARBA00022840"/>
    </source>
</evidence>
<dbReference type="Gene3D" id="3.30.300.30">
    <property type="match status" value="1"/>
</dbReference>
<dbReference type="GO" id="GO:0030729">
    <property type="term" value="F:acetoacetate-CoA ligase activity"/>
    <property type="evidence" value="ECO:0007669"/>
    <property type="project" value="UniProtKB-EC"/>
</dbReference>
<dbReference type="EC" id="6.2.1.16" evidence="8"/>
<keyword evidence="4" id="KW-0067">ATP-binding</keyword>
<dbReference type="SUPFAM" id="SSF56801">
    <property type="entry name" value="Acetyl-CoA synthetase-like"/>
    <property type="match status" value="1"/>
</dbReference>
<evidence type="ECO:0000259" key="5">
    <source>
        <dbReference type="Pfam" id="PF00501"/>
    </source>
</evidence>
<keyword evidence="2 8" id="KW-0436">Ligase</keyword>
<name>A0ABT4MZM3_GORRU</name>
<dbReference type="Pfam" id="PF00501">
    <property type="entry name" value="AMP-binding"/>
    <property type="match status" value="1"/>
</dbReference>
<dbReference type="NCBIfam" id="NF002937">
    <property type="entry name" value="PRK03584.1"/>
    <property type="match status" value="1"/>
</dbReference>
<comment type="caution">
    <text evidence="8">The sequence shown here is derived from an EMBL/GenBank/DDBJ whole genome shotgun (WGS) entry which is preliminary data.</text>
</comment>
<evidence type="ECO:0000256" key="2">
    <source>
        <dbReference type="ARBA" id="ARBA00022598"/>
    </source>
</evidence>
<evidence type="ECO:0000259" key="7">
    <source>
        <dbReference type="Pfam" id="PF16177"/>
    </source>
</evidence>
<protein>
    <submittedName>
        <fullName evidence="8">Acetoacetate--CoA ligase</fullName>
        <ecNumber evidence="8">6.2.1.16</ecNumber>
    </submittedName>
</protein>
<evidence type="ECO:0000259" key="6">
    <source>
        <dbReference type="Pfam" id="PF13193"/>
    </source>
</evidence>
<dbReference type="Pfam" id="PF13193">
    <property type="entry name" value="AMP-binding_C"/>
    <property type="match status" value="1"/>
</dbReference>
<feature type="domain" description="AMP-dependent synthetase/ligase" evidence="5">
    <location>
        <begin position="99"/>
        <end position="468"/>
    </location>
</feature>
<dbReference type="EMBL" id="JAPWIE010000006">
    <property type="protein sequence ID" value="MCZ4552458.1"/>
    <property type="molecule type" value="Genomic_DNA"/>
</dbReference>
<dbReference type="InterPro" id="IPR020845">
    <property type="entry name" value="AMP-binding_CS"/>
</dbReference>
<dbReference type="PROSITE" id="PS00455">
    <property type="entry name" value="AMP_BINDING"/>
    <property type="match status" value="1"/>
</dbReference>
<dbReference type="InterPro" id="IPR025110">
    <property type="entry name" value="AMP-bd_C"/>
</dbReference>
<evidence type="ECO:0000313" key="9">
    <source>
        <dbReference type="Proteomes" id="UP001067235"/>
    </source>
</evidence>
<dbReference type="InterPro" id="IPR005914">
    <property type="entry name" value="Acac_CoA_synth"/>
</dbReference>
<reference evidence="8" key="1">
    <citation type="submission" date="2022-12" db="EMBL/GenBank/DDBJ databases">
        <authorList>
            <person name="Krivoruchko A.V."/>
            <person name="Elkin A."/>
        </authorList>
    </citation>
    <scope>NUCLEOTIDE SEQUENCE</scope>
    <source>
        <strain evidence="8">IEGM 1388</strain>
    </source>
</reference>
<keyword evidence="3" id="KW-0547">Nucleotide-binding</keyword>
<dbReference type="Proteomes" id="UP001067235">
    <property type="component" value="Unassembled WGS sequence"/>
</dbReference>
<dbReference type="InterPro" id="IPR042099">
    <property type="entry name" value="ANL_N_sf"/>
</dbReference>